<feature type="transmembrane region" description="Helical" evidence="5">
    <location>
        <begin position="37"/>
        <end position="57"/>
    </location>
</feature>
<reference evidence="7 8" key="1">
    <citation type="submission" date="2019-09" db="EMBL/GenBank/DDBJ databases">
        <title>Hydrogenophaga aromatica sp. nov., isolated from a para-xylene-degrading enrichment culture.</title>
        <authorList>
            <person name="Tancsics A."/>
            <person name="Banerjee S."/>
        </authorList>
    </citation>
    <scope>NUCLEOTIDE SEQUENCE [LARGE SCALE GENOMIC DNA]</scope>
    <source>
        <strain evidence="7 8">D2P1</strain>
    </source>
</reference>
<evidence type="ECO:0000313" key="7">
    <source>
        <dbReference type="EMBL" id="NWF44089.1"/>
    </source>
</evidence>
<feature type="domain" description="Lipopolysaccharide assembly protein A" evidence="6">
    <location>
        <begin position="62"/>
        <end position="117"/>
    </location>
</feature>
<keyword evidence="8" id="KW-1185">Reference proteome</keyword>
<keyword evidence="3 5" id="KW-1133">Transmembrane helix</keyword>
<name>A0A7Y8GSJ0_9BURK</name>
<evidence type="ECO:0000256" key="3">
    <source>
        <dbReference type="ARBA" id="ARBA00022989"/>
    </source>
</evidence>
<organism evidence="7 8">
    <name type="scientific">Hydrogenophaga aromaticivorans</name>
    <dbReference type="NCBI Taxonomy" id="2610898"/>
    <lineage>
        <taxon>Bacteria</taxon>
        <taxon>Pseudomonadati</taxon>
        <taxon>Pseudomonadota</taxon>
        <taxon>Betaproteobacteria</taxon>
        <taxon>Burkholderiales</taxon>
        <taxon>Comamonadaceae</taxon>
        <taxon>Hydrogenophaga</taxon>
    </lineage>
</organism>
<dbReference type="AlphaFoldDB" id="A0A7Y8GSJ0"/>
<dbReference type="InterPro" id="IPR010445">
    <property type="entry name" value="LapA_dom"/>
</dbReference>
<gene>
    <name evidence="7" type="ORF">F3K02_02320</name>
</gene>
<dbReference type="Pfam" id="PF06305">
    <property type="entry name" value="LapA_dom"/>
    <property type="match status" value="1"/>
</dbReference>
<proteinExistence type="predicted"/>
<sequence length="199" mass="22572">MCAAPDRGAGRMPVGWFFSTPVPFRGRVHPQDTDMKIRTLILILFILLIAGFVALNVEQILQPTALNFGFTQVQAPLGLVLLGMLTLVLVVFLLALVYYQTVHLMEVRRITREATEQRHLADKAEASRFTELRQYLQTEMQAAAARELELSEKVQQKMEQSQAVLTRVIEQSGNGLEASIGELEDRMERQWQNTPPRHT</sequence>
<evidence type="ECO:0000256" key="5">
    <source>
        <dbReference type="SAM" id="Phobius"/>
    </source>
</evidence>
<dbReference type="GO" id="GO:0005886">
    <property type="term" value="C:plasma membrane"/>
    <property type="evidence" value="ECO:0007669"/>
    <property type="project" value="InterPro"/>
</dbReference>
<dbReference type="Proteomes" id="UP000545507">
    <property type="component" value="Unassembled WGS sequence"/>
</dbReference>
<evidence type="ECO:0000256" key="1">
    <source>
        <dbReference type="ARBA" id="ARBA00022475"/>
    </source>
</evidence>
<dbReference type="EMBL" id="VYGV01000003">
    <property type="protein sequence ID" value="NWF44089.1"/>
    <property type="molecule type" value="Genomic_DNA"/>
</dbReference>
<keyword evidence="4 5" id="KW-0472">Membrane</keyword>
<evidence type="ECO:0000313" key="8">
    <source>
        <dbReference type="Proteomes" id="UP000545507"/>
    </source>
</evidence>
<keyword evidence="1" id="KW-1003">Cell membrane</keyword>
<feature type="transmembrane region" description="Helical" evidence="5">
    <location>
        <begin position="77"/>
        <end position="99"/>
    </location>
</feature>
<evidence type="ECO:0000256" key="2">
    <source>
        <dbReference type="ARBA" id="ARBA00022692"/>
    </source>
</evidence>
<comment type="caution">
    <text evidence="7">The sequence shown here is derived from an EMBL/GenBank/DDBJ whole genome shotgun (WGS) entry which is preliminary data.</text>
</comment>
<evidence type="ECO:0000259" key="6">
    <source>
        <dbReference type="Pfam" id="PF06305"/>
    </source>
</evidence>
<protein>
    <submittedName>
        <fullName evidence="7">DUF1049 domain-containing protein</fullName>
    </submittedName>
</protein>
<keyword evidence="2 5" id="KW-0812">Transmembrane</keyword>
<accession>A0A7Y8GSJ0</accession>
<evidence type="ECO:0000256" key="4">
    <source>
        <dbReference type="ARBA" id="ARBA00023136"/>
    </source>
</evidence>